<sequence length="144" mass="15775">MQAFPHHYRVEARAQAEGSVVTTADDKDPIEAAPPRPFGGPGDRWSPEELLMAAVADCLILTFRAVARASGFDWTGIECRSEGTLERVERQIKFTEIHTEARLNIPAGADPEQARKLLEKSEASCLITNSLSAQTRLSITIEVA</sequence>
<dbReference type="EMBL" id="JBHSWE010000001">
    <property type="protein sequence ID" value="MFC6669425.1"/>
    <property type="molecule type" value="Genomic_DNA"/>
</dbReference>
<gene>
    <name evidence="2" type="ORF">ACFQDL_04410</name>
</gene>
<dbReference type="InterPro" id="IPR036102">
    <property type="entry name" value="OsmC/Ohrsf"/>
</dbReference>
<name>A0ABW1ZW54_9GAMM</name>
<evidence type="ECO:0000256" key="1">
    <source>
        <dbReference type="SAM" id="MobiDB-lite"/>
    </source>
</evidence>
<comment type="caution">
    <text evidence="2">The sequence shown here is derived from an EMBL/GenBank/DDBJ whole genome shotgun (WGS) entry which is preliminary data.</text>
</comment>
<proteinExistence type="predicted"/>
<dbReference type="Proteomes" id="UP001596422">
    <property type="component" value="Unassembled WGS sequence"/>
</dbReference>
<organism evidence="2 3">
    <name type="scientific">Marinobacterium aestuariivivens</name>
    <dbReference type="NCBI Taxonomy" id="1698799"/>
    <lineage>
        <taxon>Bacteria</taxon>
        <taxon>Pseudomonadati</taxon>
        <taxon>Pseudomonadota</taxon>
        <taxon>Gammaproteobacteria</taxon>
        <taxon>Oceanospirillales</taxon>
        <taxon>Oceanospirillaceae</taxon>
        <taxon>Marinobacterium</taxon>
    </lineage>
</organism>
<keyword evidence="3" id="KW-1185">Reference proteome</keyword>
<feature type="region of interest" description="Disordered" evidence="1">
    <location>
        <begin position="15"/>
        <end position="42"/>
    </location>
</feature>
<evidence type="ECO:0000313" key="3">
    <source>
        <dbReference type="Proteomes" id="UP001596422"/>
    </source>
</evidence>
<dbReference type="Gene3D" id="3.30.300.20">
    <property type="match status" value="1"/>
</dbReference>
<dbReference type="InterPro" id="IPR003718">
    <property type="entry name" value="OsmC/Ohr_fam"/>
</dbReference>
<protein>
    <submittedName>
        <fullName evidence="2">OsmC family protein</fullName>
    </submittedName>
</protein>
<dbReference type="Pfam" id="PF02566">
    <property type="entry name" value="OsmC"/>
    <property type="match status" value="1"/>
</dbReference>
<dbReference type="PANTHER" id="PTHR42830:SF2">
    <property type="entry name" value="OSMC_OHR FAMILY PROTEIN"/>
    <property type="match status" value="1"/>
</dbReference>
<evidence type="ECO:0000313" key="2">
    <source>
        <dbReference type="EMBL" id="MFC6669425.1"/>
    </source>
</evidence>
<dbReference type="InterPro" id="IPR015946">
    <property type="entry name" value="KH_dom-like_a/b"/>
</dbReference>
<accession>A0ABW1ZW54</accession>
<reference evidence="3" key="1">
    <citation type="journal article" date="2019" name="Int. J. Syst. Evol. Microbiol.">
        <title>The Global Catalogue of Microorganisms (GCM) 10K type strain sequencing project: providing services to taxonomists for standard genome sequencing and annotation.</title>
        <authorList>
            <consortium name="The Broad Institute Genomics Platform"/>
            <consortium name="The Broad Institute Genome Sequencing Center for Infectious Disease"/>
            <person name="Wu L."/>
            <person name="Ma J."/>
        </authorList>
    </citation>
    <scope>NUCLEOTIDE SEQUENCE [LARGE SCALE GENOMIC DNA]</scope>
    <source>
        <strain evidence="3">NBRC 111756</strain>
    </source>
</reference>
<dbReference type="RefSeq" id="WP_379907984.1">
    <property type="nucleotide sequence ID" value="NZ_JBHSWE010000001.1"/>
</dbReference>
<dbReference type="InterPro" id="IPR052707">
    <property type="entry name" value="OsmC_Ohr_Peroxiredoxin"/>
</dbReference>
<dbReference type="SUPFAM" id="SSF82784">
    <property type="entry name" value="OsmC-like"/>
    <property type="match status" value="1"/>
</dbReference>
<dbReference type="PANTHER" id="PTHR42830">
    <property type="entry name" value="OSMOTICALLY INDUCIBLE FAMILY PROTEIN"/>
    <property type="match status" value="1"/>
</dbReference>